<keyword evidence="5" id="KW-1185">Reference proteome</keyword>
<dbReference type="PANTHER" id="PTHR43364">
    <property type="entry name" value="NADH-SPECIFIC METHYLGLYOXAL REDUCTASE-RELATED"/>
    <property type="match status" value="1"/>
</dbReference>
<comment type="similarity">
    <text evidence="2">Belongs to the aldo/keto reductase family. Aldo/keto reductase 2 subfamily.</text>
</comment>
<dbReference type="SUPFAM" id="SSF51430">
    <property type="entry name" value="NAD(P)-linked oxidoreductase"/>
    <property type="match status" value="1"/>
</dbReference>
<evidence type="ECO:0000313" key="5">
    <source>
        <dbReference type="Proteomes" id="UP000549394"/>
    </source>
</evidence>
<organism evidence="4 5">
    <name type="scientific">Dimorphilus gyrociliatus</name>
    <dbReference type="NCBI Taxonomy" id="2664684"/>
    <lineage>
        <taxon>Eukaryota</taxon>
        <taxon>Metazoa</taxon>
        <taxon>Spiralia</taxon>
        <taxon>Lophotrochozoa</taxon>
        <taxon>Annelida</taxon>
        <taxon>Polychaeta</taxon>
        <taxon>Polychaeta incertae sedis</taxon>
        <taxon>Dinophilidae</taxon>
        <taxon>Dimorphilus</taxon>
    </lineage>
</organism>
<dbReference type="Pfam" id="PF00248">
    <property type="entry name" value="Aldo_ket_red"/>
    <property type="match status" value="2"/>
</dbReference>
<dbReference type="InterPro" id="IPR036812">
    <property type="entry name" value="NAD(P)_OxRdtase_dom_sf"/>
</dbReference>
<dbReference type="GO" id="GO:0016491">
    <property type="term" value="F:oxidoreductase activity"/>
    <property type="evidence" value="ECO:0007669"/>
    <property type="project" value="UniProtKB-KW"/>
</dbReference>
<evidence type="ECO:0000259" key="3">
    <source>
        <dbReference type="Pfam" id="PF00248"/>
    </source>
</evidence>
<protein>
    <submittedName>
        <fullName evidence="4">DgyrCDS6801</fullName>
    </submittedName>
</protein>
<gene>
    <name evidence="4" type="ORF">DGYR_LOCUS6501</name>
</gene>
<dbReference type="Gene3D" id="3.20.20.100">
    <property type="entry name" value="NADP-dependent oxidoreductase domain"/>
    <property type="match status" value="2"/>
</dbReference>
<accession>A0A7I8VP34</accession>
<dbReference type="Proteomes" id="UP000549394">
    <property type="component" value="Unassembled WGS sequence"/>
</dbReference>
<dbReference type="PANTHER" id="PTHR43364:SF4">
    <property type="entry name" value="NAD(P)-LINKED OXIDOREDUCTASE SUPERFAMILY PROTEIN"/>
    <property type="match status" value="1"/>
</dbReference>
<evidence type="ECO:0000256" key="2">
    <source>
        <dbReference type="ARBA" id="ARBA00038157"/>
    </source>
</evidence>
<reference evidence="4 5" key="1">
    <citation type="submission" date="2020-08" db="EMBL/GenBank/DDBJ databases">
        <authorList>
            <person name="Hejnol A."/>
        </authorList>
    </citation>
    <scope>NUCLEOTIDE SEQUENCE [LARGE SCALE GENOMIC DNA]</scope>
</reference>
<dbReference type="InterPro" id="IPR050523">
    <property type="entry name" value="AKR_Detox_Biosynth"/>
</dbReference>
<name>A0A7I8VP34_9ANNE</name>
<proteinExistence type="inferred from homology"/>
<feature type="domain" description="NADP-dependent oxidoreductase" evidence="3">
    <location>
        <begin position="93"/>
        <end position="293"/>
    </location>
</feature>
<evidence type="ECO:0000313" key="4">
    <source>
        <dbReference type="EMBL" id="CAD5118062.1"/>
    </source>
</evidence>
<dbReference type="AlphaFoldDB" id="A0A7I8VP34"/>
<evidence type="ECO:0000256" key="1">
    <source>
        <dbReference type="ARBA" id="ARBA00023002"/>
    </source>
</evidence>
<sequence>MANNGVTYKYLGKSGLKVSTICLGTMTFGHKENYAVQCDEEQSHAILDKFVEMGGNFIDTADVYTGGSSEKIIGNWLSRQKDRSRLILATKAHAWDDGTPIEETFTALNDLVSMGKVRYIGVSNVTGWQLQKIVDMCNYRQLSPITTLQQQWSLLTRETEYELVDVCQNEGVGVLPWSPLKGGWLSGKIQRDGELEKGSRIAWTSEDPARLVQSHPTFDQFNNDRVWKLLDTIKTIGSSHGKSVAQVSLKWLLEKDVVSSVVIGAKNLKQLEDNMGAGAEWNLSKEDMNILNDLSMPNIPYPYEMVSRVNKTRKR</sequence>
<dbReference type="InterPro" id="IPR023210">
    <property type="entry name" value="NADP_OxRdtase_dom"/>
</dbReference>
<comment type="caution">
    <text evidence="4">The sequence shown here is derived from an EMBL/GenBank/DDBJ whole genome shotgun (WGS) entry which is preliminary data.</text>
</comment>
<dbReference type="EMBL" id="CAJFCJ010000008">
    <property type="protein sequence ID" value="CAD5118062.1"/>
    <property type="molecule type" value="Genomic_DNA"/>
</dbReference>
<keyword evidence="1" id="KW-0560">Oxidoreductase</keyword>
<feature type="domain" description="NADP-dependent oxidoreductase" evidence="3">
    <location>
        <begin position="21"/>
        <end position="92"/>
    </location>
</feature>
<dbReference type="OrthoDB" id="48988at2759"/>